<feature type="domain" description="Acyltransferase MbtK/IucB-like conserved" evidence="2">
    <location>
        <begin position="123"/>
        <end position="169"/>
    </location>
</feature>
<name>A0A4Y8RQY0_9HYPH</name>
<dbReference type="Gene3D" id="3.40.630.30">
    <property type="match status" value="1"/>
</dbReference>
<dbReference type="SMART" id="SM01006">
    <property type="entry name" value="AlcB"/>
    <property type="match status" value="1"/>
</dbReference>
<evidence type="ECO:0000313" key="4">
    <source>
        <dbReference type="Proteomes" id="UP000298179"/>
    </source>
</evidence>
<dbReference type="InterPro" id="IPR016181">
    <property type="entry name" value="Acyl_CoA_acyltransferase"/>
</dbReference>
<comment type="pathway">
    <text evidence="1">Siderophore biosynthesis.</text>
</comment>
<keyword evidence="3" id="KW-0808">Transferase</keyword>
<evidence type="ECO:0000256" key="1">
    <source>
        <dbReference type="ARBA" id="ARBA00004924"/>
    </source>
</evidence>
<protein>
    <submittedName>
        <fullName evidence="3">N-acetyltransferase</fullName>
    </submittedName>
</protein>
<comment type="caution">
    <text evidence="3">The sequence shown here is derived from an EMBL/GenBank/DDBJ whole genome shotgun (WGS) entry which is preliminary data.</text>
</comment>
<dbReference type="Pfam" id="PF13523">
    <property type="entry name" value="Acetyltransf_8"/>
    <property type="match status" value="1"/>
</dbReference>
<dbReference type="InterPro" id="IPR019432">
    <property type="entry name" value="Acyltransferase_MbtK/IucB-like"/>
</dbReference>
<dbReference type="SUPFAM" id="SSF55729">
    <property type="entry name" value="Acyl-CoA N-acyltransferases (Nat)"/>
    <property type="match status" value="1"/>
</dbReference>
<evidence type="ECO:0000259" key="2">
    <source>
        <dbReference type="SMART" id="SM01006"/>
    </source>
</evidence>
<accession>A0A4Y8RQY0</accession>
<dbReference type="OrthoDB" id="9087497at2"/>
<dbReference type="RefSeq" id="WP_134761402.1">
    <property type="nucleotide sequence ID" value="NZ_SOZD01000002.1"/>
</dbReference>
<dbReference type="GO" id="GO:0016410">
    <property type="term" value="F:N-acyltransferase activity"/>
    <property type="evidence" value="ECO:0007669"/>
    <property type="project" value="TreeGrafter"/>
</dbReference>
<dbReference type="PANTHER" id="PTHR31438">
    <property type="entry name" value="LYSINE N-ACYLTRANSFERASE C17G9.06C-RELATED"/>
    <property type="match status" value="1"/>
</dbReference>
<gene>
    <name evidence="3" type="ORF">E3C22_07595</name>
</gene>
<sequence>MTLTHPLPVAAGAPVHTLWQELDRRFAETGEARLTIAPARLAESGIALRDLRCGYGAGDSIVIERSGFYQSAGLWTNHPPAARLATGLLPGPDGRDHPRRPPKPAGTFYERYDRKAEATVSFELLDLRRHLSLFHRWQNDPRVAFFWEEDKSEEELAHYLSTRLENPSVMPVISSFDGEPAGYLEFYWGREDRLGAYYESDPWDRGWHGLIGERRHLGRKKTAAWIRSLSHYLFLDCPLTEKLVGEPRADNVKLLRYSEAHAWRKVREFDFPHKRAALMHCDREEFFASARF</sequence>
<organism evidence="3 4">
    <name type="scientific">Jiella endophytica</name>
    <dbReference type="NCBI Taxonomy" id="2558362"/>
    <lineage>
        <taxon>Bacteria</taxon>
        <taxon>Pseudomonadati</taxon>
        <taxon>Pseudomonadota</taxon>
        <taxon>Alphaproteobacteria</taxon>
        <taxon>Hyphomicrobiales</taxon>
        <taxon>Aurantimonadaceae</taxon>
        <taxon>Jiella</taxon>
    </lineage>
</organism>
<reference evidence="3 4" key="1">
    <citation type="submission" date="2019-03" db="EMBL/GenBank/DDBJ databases">
        <title>Jiella endophytica sp. nov., a novel endophytic bacterium isolated from root of Ficus microcarpa Linn. f.</title>
        <authorList>
            <person name="Tuo L."/>
        </authorList>
    </citation>
    <scope>NUCLEOTIDE SEQUENCE [LARGE SCALE GENOMIC DNA]</scope>
    <source>
        <strain evidence="3 4">CBS5Q-3</strain>
    </source>
</reference>
<keyword evidence="4" id="KW-1185">Reference proteome</keyword>
<dbReference type="GO" id="GO:0019290">
    <property type="term" value="P:siderophore biosynthetic process"/>
    <property type="evidence" value="ECO:0007669"/>
    <property type="project" value="InterPro"/>
</dbReference>
<dbReference type="Proteomes" id="UP000298179">
    <property type="component" value="Unassembled WGS sequence"/>
</dbReference>
<dbReference type="AlphaFoldDB" id="A0A4Y8RQY0"/>
<dbReference type="EMBL" id="SOZD01000002">
    <property type="protein sequence ID" value="TFF25234.1"/>
    <property type="molecule type" value="Genomic_DNA"/>
</dbReference>
<evidence type="ECO:0000313" key="3">
    <source>
        <dbReference type="EMBL" id="TFF25234.1"/>
    </source>
</evidence>
<dbReference type="PANTHER" id="PTHR31438:SF1">
    <property type="entry name" value="LYSINE N-ACYLTRANSFERASE C17G9.06C-RELATED"/>
    <property type="match status" value="1"/>
</dbReference>
<proteinExistence type="predicted"/>